<keyword evidence="1" id="KW-1133">Transmembrane helix</keyword>
<feature type="transmembrane region" description="Helical" evidence="1">
    <location>
        <begin position="28"/>
        <end position="47"/>
    </location>
</feature>
<evidence type="ECO:0000256" key="1">
    <source>
        <dbReference type="SAM" id="Phobius"/>
    </source>
</evidence>
<organism evidence="2 3">
    <name type="scientific">Diploptera punctata</name>
    <name type="common">Pacific beetle cockroach</name>
    <dbReference type="NCBI Taxonomy" id="6984"/>
    <lineage>
        <taxon>Eukaryota</taxon>
        <taxon>Metazoa</taxon>
        <taxon>Ecdysozoa</taxon>
        <taxon>Arthropoda</taxon>
        <taxon>Hexapoda</taxon>
        <taxon>Insecta</taxon>
        <taxon>Pterygota</taxon>
        <taxon>Neoptera</taxon>
        <taxon>Polyneoptera</taxon>
        <taxon>Dictyoptera</taxon>
        <taxon>Blattodea</taxon>
        <taxon>Blaberoidea</taxon>
        <taxon>Blaberidae</taxon>
        <taxon>Diplopterinae</taxon>
        <taxon>Diploptera</taxon>
    </lineage>
</organism>
<comment type="caution">
    <text evidence="2">The sequence shown here is derived from an EMBL/GenBank/DDBJ whole genome shotgun (WGS) entry which is preliminary data.</text>
</comment>
<keyword evidence="3" id="KW-1185">Reference proteome</keyword>
<evidence type="ECO:0000313" key="2">
    <source>
        <dbReference type="EMBL" id="KAJ9584683.1"/>
    </source>
</evidence>
<feature type="non-terminal residue" evidence="2">
    <location>
        <position position="1"/>
    </location>
</feature>
<dbReference type="Proteomes" id="UP001233999">
    <property type="component" value="Unassembled WGS sequence"/>
</dbReference>
<keyword evidence="1" id="KW-0812">Transmembrane</keyword>
<gene>
    <name evidence="2" type="ORF">L9F63_020965</name>
</gene>
<keyword evidence="1" id="KW-0472">Membrane</keyword>
<dbReference type="EMBL" id="JASPKZ010007373">
    <property type="protein sequence ID" value="KAJ9584683.1"/>
    <property type="molecule type" value="Genomic_DNA"/>
</dbReference>
<accession>A0AAD8EBY5</accession>
<evidence type="ECO:0000313" key="3">
    <source>
        <dbReference type="Proteomes" id="UP001233999"/>
    </source>
</evidence>
<feature type="non-terminal residue" evidence="2">
    <location>
        <position position="117"/>
    </location>
</feature>
<reference evidence="2" key="2">
    <citation type="submission" date="2023-05" db="EMBL/GenBank/DDBJ databases">
        <authorList>
            <person name="Fouks B."/>
        </authorList>
    </citation>
    <scope>NUCLEOTIDE SEQUENCE</scope>
    <source>
        <strain evidence="2">Stay&amp;Tobe</strain>
        <tissue evidence="2">Testes</tissue>
    </source>
</reference>
<name>A0AAD8EBY5_DIPPU</name>
<protein>
    <submittedName>
        <fullName evidence="2">Uncharacterized protein</fullName>
    </submittedName>
</protein>
<reference evidence="2" key="1">
    <citation type="journal article" date="2023" name="IScience">
        <title>Live-bearing cockroach genome reveals convergent evolutionary mechanisms linked to viviparity in insects and beyond.</title>
        <authorList>
            <person name="Fouks B."/>
            <person name="Harrison M.C."/>
            <person name="Mikhailova A.A."/>
            <person name="Marchal E."/>
            <person name="English S."/>
            <person name="Carruthers M."/>
            <person name="Jennings E.C."/>
            <person name="Chiamaka E.L."/>
            <person name="Frigard R.A."/>
            <person name="Pippel M."/>
            <person name="Attardo G.M."/>
            <person name="Benoit J.B."/>
            <person name="Bornberg-Bauer E."/>
            <person name="Tobe S.S."/>
        </authorList>
    </citation>
    <scope>NUCLEOTIDE SEQUENCE</scope>
    <source>
        <strain evidence="2">Stay&amp;Tobe</strain>
    </source>
</reference>
<proteinExistence type="predicted"/>
<sequence>SNLLKKYSEVIGREPCDNTDTFEMKMKLVGYISIVNLQVLAFFFSYLLPFLQILEQLVFRLTLTSSLVLRLYRKRQLQWQQLIPLEPRQHYFYVLNIAYFLQLLDPELDCSLYFFTS</sequence>
<dbReference type="AlphaFoldDB" id="A0AAD8EBY5"/>